<organism evidence="2 3">
    <name type="scientific">Phormidesmis priestleyi</name>
    <dbReference type="NCBI Taxonomy" id="268141"/>
    <lineage>
        <taxon>Bacteria</taxon>
        <taxon>Bacillati</taxon>
        <taxon>Cyanobacteriota</taxon>
        <taxon>Cyanophyceae</taxon>
        <taxon>Leptolyngbyales</taxon>
        <taxon>Leptolyngbyaceae</taxon>
        <taxon>Phormidesmis</taxon>
    </lineage>
</organism>
<comment type="caution">
    <text evidence="2">The sequence shown here is derived from an EMBL/GenBank/DDBJ whole genome shotgun (WGS) entry which is preliminary data.</text>
</comment>
<dbReference type="Pfam" id="PF09353">
    <property type="entry name" value="DUF1995"/>
    <property type="match status" value="1"/>
</dbReference>
<dbReference type="InterPro" id="IPR053021">
    <property type="entry name" value="Chloroplast_ADK"/>
</dbReference>
<evidence type="ECO:0000313" key="2">
    <source>
        <dbReference type="EMBL" id="PZO51950.1"/>
    </source>
</evidence>
<name>A0A2W4X4S4_9CYAN</name>
<dbReference type="AlphaFoldDB" id="A0A2W4X4S4"/>
<accession>A0A2W4X4S4</accession>
<evidence type="ECO:0000313" key="3">
    <source>
        <dbReference type="Proteomes" id="UP000249794"/>
    </source>
</evidence>
<gene>
    <name evidence="2" type="ORF">DCF15_14380</name>
</gene>
<reference evidence="3" key="1">
    <citation type="submission" date="2018-04" db="EMBL/GenBank/DDBJ databases">
        <authorList>
            <person name="Cornet L."/>
        </authorList>
    </citation>
    <scope>NUCLEOTIDE SEQUENCE [LARGE SCALE GENOMIC DNA]</scope>
</reference>
<proteinExistence type="predicted"/>
<sequence length="243" mass="26858">MPPTIPTTLPEATEQAKTAVQAAIKAGKTRLQVEMAIPELKHQPIAQQFLDLFGTQQFKVLFPDAGAAALARRDWQNPDFIIRGLNELADPVEADDDLYLVVNPSSIEVAAVESLCNAAGDRPVVLLNPALEDVAIVGIGYAARQLRDRFLSQIESCYYLKPIENAAIYRCYPGPWQVWRETAPDTYEWVCDFPKLPSGEDVDRVLYGDLAASDTPSNPNNSSAPRKKGFLAELQQFLRALTQ</sequence>
<evidence type="ECO:0000259" key="1">
    <source>
        <dbReference type="Pfam" id="PF09353"/>
    </source>
</evidence>
<feature type="domain" description="DUF1995" evidence="1">
    <location>
        <begin position="6"/>
        <end position="203"/>
    </location>
</feature>
<dbReference type="EMBL" id="QBMP01000158">
    <property type="protein sequence ID" value="PZO51950.1"/>
    <property type="molecule type" value="Genomic_DNA"/>
</dbReference>
<dbReference type="InterPro" id="IPR018962">
    <property type="entry name" value="DUF1995"/>
</dbReference>
<reference evidence="2 3" key="2">
    <citation type="submission" date="2018-06" db="EMBL/GenBank/DDBJ databases">
        <title>Metagenomic assembly of (sub)arctic Cyanobacteria and their associated microbiome from non-axenic cultures.</title>
        <authorList>
            <person name="Baurain D."/>
        </authorList>
    </citation>
    <scope>NUCLEOTIDE SEQUENCE [LARGE SCALE GENOMIC DNA]</scope>
    <source>
        <strain evidence="2">ULC027bin1</strain>
    </source>
</reference>
<dbReference type="Proteomes" id="UP000249794">
    <property type="component" value="Unassembled WGS sequence"/>
</dbReference>
<protein>
    <submittedName>
        <fullName evidence="2">DUF1995 domain-containing protein</fullName>
    </submittedName>
</protein>
<dbReference type="PANTHER" id="PTHR35509:SF1">
    <property type="entry name" value="DOMAIN PROTEIN, PUTATIVE (DUF1995)-RELATED"/>
    <property type="match status" value="1"/>
</dbReference>
<dbReference type="PANTHER" id="PTHR35509">
    <property type="entry name" value="DOMAIN PROTEIN, PUTATIVE (DUF1995)-RELATED"/>
    <property type="match status" value="1"/>
</dbReference>